<dbReference type="PROSITE" id="PS50208">
    <property type="entry name" value="CASPASE_P20"/>
    <property type="match status" value="1"/>
</dbReference>
<dbReference type="FunFam" id="3.40.50.1460:FF:000001">
    <property type="entry name" value="Caspase-3 preproprotein"/>
    <property type="match status" value="1"/>
</dbReference>
<dbReference type="SUPFAM" id="SSF52129">
    <property type="entry name" value="Caspase-like"/>
    <property type="match status" value="1"/>
</dbReference>
<dbReference type="PRINTS" id="PR00376">
    <property type="entry name" value="IL1BCENZYME"/>
</dbReference>
<dbReference type="EMBL" id="JABFTP020000165">
    <property type="protein sequence ID" value="KAL3284442.1"/>
    <property type="molecule type" value="Genomic_DNA"/>
</dbReference>
<evidence type="ECO:0000256" key="5">
    <source>
        <dbReference type="ARBA" id="ARBA00022807"/>
    </source>
</evidence>
<accession>A0ABD2P192</accession>
<dbReference type="InterPro" id="IPR001309">
    <property type="entry name" value="Pept_C14_p20"/>
</dbReference>
<evidence type="ECO:0000256" key="4">
    <source>
        <dbReference type="ARBA" id="ARBA00022801"/>
    </source>
</evidence>
<dbReference type="GO" id="GO:1990525">
    <property type="term" value="F:BIR domain binding"/>
    <property type="evidence" value="ECO:0007669"/>
    <property type="project" value="UniProtKB-ARBA"/>
</dbReference>
<dbReference type="InterPro" id="IPR016129">
    <property type="entry name" value="Caspase_his_AS"/>
</dbReference>
<dbReference type="InterPro" id="IPR002398">
    <property type="entry name" value="Pept_C14"/>
</dbReference>
<feature type="domain" description="Caspase family p20" evidence="9">
    <location>
        <begin position="76"/>
        <end position="199"/>
    </location>
</feature>
<dbReference type="InterPro" id="IPR015917">
    <property type="entry name" value="Pept_C14A"/>
</dbReference>
<name>A0ABD2P192_9CUCU</name>
<evidence type="ECO:0000256" key="3">
    <source>
        <dbReference type="ARBA" id="ARBA00022703"/>
    </source>
</evidence>
<dbReference type="PANTHER" id="PTHR10454">
    <property type="entry name" value="CASPASE"/>
    <property type="match status" value="1"/>
</dbReference>
<keyword evidence="2" id="KW-0645">Protease</keyword>
<evidence type="ECO:0000256" key="2">
    <source>
        <dbReference type="ARBA" id="ARBA00022670"/>
    </source>
</evidence>
<comment type="similarity">
    <text evidence="1 7">Belongs to the peptidase C14A family.</text>
</comment>
<dbReference type="GO" id="GO:0006508">
    <property type="term" value="P:proteolysis"/>
    <property type="evidence" value="ECO:0007669"/>
    <property type="project" value="UniProtKB-KW"/>
</dbReference>
<keyword evidence="4" id="KW-0378">Hydrolase</keyword>
<evidence type="ECO:0008006" key="12">
    <source>
        <dbReference type="Google" id="ProtNLM"/>
    </source>
</evidence>
<dbReference type="PROSITE" id="PS01122">
    <property type="entry name" value="CASPASE_CYS"/>
    <property type="match status" value="1"/>
</dbReference>
<evidence type="ECO:0000256" key="7">
    <source>
        <dbReference type="RuleBase" id="RU003971"/>
    </source>
</evidence>
<reference evidence="10 11" key="1">
    <citation type="journal article" date="2021" name="BMC Biol.">
        <title>Horizontally acquired antibacterial genes associated with adaptive radiation of ladybird beetles.</title>
        <authorList>
            <person name="Li H.S."/>
            <person name="Tang X.F."/>
            <person name="Huang Y.H."/>
            <person name="Xu Z.Y."/>
            <person name="Chen M.L."/>
            <person name="Du X.Y."/>
            <person name="Qiu B.Y."/>
            <person name="Chen P.T."/>
            <person name="Zhang W."/>
            <person name="Slipinski A."/>
            <person name="Escalona H.E."/>
            <person name="Waterhouse R.M."/>
            <person name="Zwick A."/>
            <person name="Pang H."/>
        </authorList>
    </citation>
    <scope>NUCLEOTIDE SEQUENCE [LARGE SCALE GENOMIC DNA]</scope>
    <source>
        <strain evidence="10">SYSU2018</strain>
    </source>
</reference>
<comment type="caution">
    <text evidence="10">The sequence shown here is derived from an EMBL/GenBank/DDBJ whole genome shotgun (WGS) entry which is preliminary data.</text>
</comment>
<evidence type="ECO:0000256" key="6">
    <source>
        <dbReference type="ARBA" id="ARBA00023145"/>
    </source>
</evidence>
<dbReference type="Pfam" id="PF00656">
    <property type="entry name" value="Peptidase_C14"/>
    <property type="match status" value="1"/>
</dbReference>
<dbReference type="GO" id="GO:0045476">
    <property type="term" value="P:nurse cell apoptotic process"/>
    <property type="evidence" value="ECO:0007669"/>
    <property type="project" value="UniProtKB-ARBA"/>
</dbReference>
<dbReference type="InterPro" id="IPR029030">
    <property type="entry name" value="Caspase-like_dom_sf"/>
</dbReference>
<gene>
    <name evidence="10" type="ORF">HHI36_018601</name>
</gene>
<dbReference type="PANTHER" id="PTHR10454:SF245">
    <property type="entry name" value="CASPASE-RELATED"/>
    <property type="match status" value="1"/>
</dbReference>
<keyword evidence="6" id="KW-0865">Zymogen</keyword>
<keyword evidence="5" id="KW-0788">Thiol protease</keyword>
<proteinExistence type="inferred from homology"/>
<dbReference type="Gene3D" id="3.40.50.1460">
    <property type="match status" value="1"/>
</dbReference>
<evidence type="ECO:0000313" key="11">
    <source>
        <dbReference type="Proteomes" id="UP001516400"/>
    </source>
</evidence>
<dbReference type="GO" id="GO:0008234">
    <property type="term" value="F:cysteine-type peptidase activity"/>
    <property type="evidence" value="ECO:0007669"/>
    <property type="project" value="UniProtKB-KW"/>
</dbReference>
<dbReference type="PROSITE" id="PS01121">
    <property type="entry name" value="CASPASE_HIS"/>
    <property type="match status" value="1"/>
</dbReference>
<organism evidence="10 11">
    <name type="scientific">Cryptolaemus montrouzieri</name>
    <dbReference type="NCBI Taxonomy" id="559131"/>
    <lineage>
        <taxon>Eukaryota</taxon>
        <taxon>Metazoa</taxon>
        <taxon>Ecdysozoa</taxon>
        <taxon>Arthropoda</taxon>
        <taxon>Hexapoda</taxon>
        <taxon>Insecta</taxon>
        <taxon>Pterygota</taxon>
        <taxon>Neoptera</taxon>
        <taxon>Endopterygota</taxon>
        <taxon>Coleoptera</taxon>
        <taxon>Polyphaga</taxon>
        <taxon>Cucujiformia</taxon>
        <taxon>Coccinelloidea</taxon>
        <taxon>Coccinellidae</taxon>
        <taxon>Scymninae</taxon>
        <taxon>Scymnini</taxon>
        <taxon>Cryptolaemus</taxon>
    </lineage>
</organism>
<dbReference type="InterPro" id="IPR002138">
    <property type="entry name" value="Pept_C14_p10"/>
</dbReference>
<keyword evidence="11" id="KW-1185">Reference proteome</keyword>
<evidence type="ECO:0000259" key="9">
    <source>
        <dbReference type="PROSITE" id="PS50208"/>
    </source>
</evidence>
<dbReference type="InterPro" id="IPR033139">
    <property type="entry name" value="Caspase_cys_AS"/>
</dbReference>
<dbReference type="AlphaFoldDB" id="A0ABD2P192"/>
<dbReference type="GO" id="GO:0045751">
    <property type="term" value="P:negative regulation of Toll signaling pathway"/>
    <property type="evidence" value="ECO:0007669"/>
    <property type="project" value="UniProtKB-ARBA"/>
</dbReference>
<dbReference type="Proteomes" id="UP001516400">
    <property type="component" value="Unassembled WGS sequence"/>
</dbReference>
<dbReference type="InterPro" id="IPR011600">
    <property type="entry name" value="Pept_C14_caspase"/>
</dbReference>
<feature type="domain" description="Caspase family p10" evidence="8">
    <location>
        <begin position="217"/>
        <end position="312"/>
    </location>
</feature>
<protein>
    <recommendedName>
        <fullName evidence="12">Caspase-1</fullName>
    </recommendedName>
</protein>
<dbReference type="CDD" id="cd00032">
    <property type="entry name" value="CASc"/>
    <property type="match status" value="1"/>
</dbReference>
<keyword evidence="3" id="KW-0053">Apoptosis</keyword>
<dbReference type="SMART" id="SM00115">
    <property type="entry name" value="CASc"/>
    <property type="match status" value="1"/>
</dbReference>
<evidence type="ECO:0000259" key="8">
    <source>
        <dbReference type="PROSITE" id="PS50207"/>
    </source>
</evidence>
<evidence type="ECO:0000256" key="1">
    <source>
        <dbReference type="ARBA" id="ARBA00010134"/>
    </source>
</evidence>
<dbReference type="PROSITE" id="PS50207">
    <property type="entry name" value="CASPASE_P10"/>
    <property type="match status" value="1"/>
</dbReference>
<sequence>MACSNGVGVDTIGVGTFEKIETEKPFDTGDAGVLNNENGSNDQGDAFGTTQPTYGDIYARMPVERDAVFYNMNHKKRGMAFIFNHENFDVAGLKARAGTAEDCSNLKKCLSSLDFDVQVFKDLKYQAIEEHIIQESKRDHSDHDCIVVSILSHGEQGIIYAKDTHYKPDVLWSYFTPDKCPTLAGKPKIFFIQACQGDKLDPGVRVVRTETDGEIVASYRIPLQSDFLIMYSTVKGFYSWRNTTKGSWFIQALTKELESRAYECDLLTILTFVNQRVAIDFESNVPDTPIMHRQKQIPCIMSMLLRLIQFKKK</sequence>
<evidence type="ECO:0000313" key="10">
    <source>
        <dbReference type="EMBL" id="KAL3284442.1"/>
    </source>
</evidence>
<dbReference type="GO" id="GO:0016322">
    <property type="term" value="P:neuron remodeling"/>
    <property type="evidence" value="ECO:0007669"/>
    <property type="project" value="UniProtKB-ARBA"/>
</dbReference>